<comment type="caution">
    <text evidence="2">The sequence shown here is derived from an EMBL/GenBank/DDBJ whole genome shotgun (WGS) entry which is preliminary data.</text>
</comment>
<dbReference type="RefSeq" id="WP_162149798.1">
    <property type="nucleotide sequence ID" value="NZ_AZDZ01000003.1"/>
</dbReference>
<dbReference type="InterPro" id="IPR000182">
    <property type="entry name" value="GNAT_dom"/>
</dbReference>
<evidence type="ECO:0000313" key="2">
    <source>
        <dbReference type="EMBL" id="KRK80385.1"/>
    </source>
</evidence>
<feature type="domain" description="N-acetyltransferase" evidence="1">
    <location>
        <begin position="1"/>
        <end position="177"/>
    </location>
</feature>
<dbReference type="PATRIC" id="fig|1423775.4.peg.1841"/>
<dbReference type="SUPFAM" id="SSF55729">
    <property type="entry name" value="Acyl-CoA N-acyltransferases (Nat)"/>
    <property type="match status" value="1"/>
</dbReference>
<gene>
    <name evidence="2" type="ORF">FD03_GL001805</name>
</gene>
<dbReference type="PROSITE" id="PS51186">
    <property type="entry name" value="GNAT"/>
    <property type="match status" value="1"/>
</dbReference>
<dbReference type="Pfam" id="PF13508">
    <property type="entry name" value="Acetyltransf_7"/>
    <property type="match status" value="1"/>
</dbReference>
<dbReference type="InterPro" id="IPR016181">
    <property type="entry name" value="Acyl_CoA_acyltransferase"/>
</dbReference>
<dbReference type="GO" id="GO:0016747">
    <property type="term" value="F:acyltransferase activity, transferring groups other than amino-acyl groups"/>
    <property type="evidence" value="ECO:0007669"/>
    <property type="project" value="InterPro"/>
</dbReference>
<accession>A0A0R1KIJ6</accession>
<organism evidence="2 3">
    <name type="scientific">Companilactobacillus nodensis DSM 19682 = JCM 14932 = NBRC 107160</name>
    <dbReference type="NCBI Taxonomy" id="1423775"/>
    <lineage>
        <taxon>Bacteria</taxon>
        <taxon>Bacillati</taxon>
        <taxon>Bacillota</taxon>
        <taxon>Bacilli</taxon>
        <taxon>Lactobacillales</taxon>
        <taxon>Lactobacillaceae</taxon>
        <taxon>Companilactobacillus</taxon>
    </lineage>
</organism>
<evidence type="ECO:0000259" key="1">
    <source>
        <dbReference type="PROSITE" id="PS51186"/>
    </source>
</evidence>
<dbReference type="STRING" id="1423775.FD03_GL001805"/>
<protein>
    <recommendedName>
        <fullName evidence="1">N-acetyltransferase domain-containing protein</fullName>
    </recommendedName>
</protein>
<dbReference type="EMBL" id="AZDZ01000003">
    <property type="protein sequence ID" value="KRK80385.1"/>
    <property type="molecule type" value="Genomic_DNA"/>
</dbReference>
<keyword evidence="3" id="KW-1185">Reference proteome</keyword>
<name>A0A0R1KIJ6_9LACO</name>
<dbReference type="eggNOG" id="COG0456">
    <property type="taxonomic scope" value="Bacteria"/>
</dbReference>
<reference evidence="2 3" key="1">
    <citation type="journal article" date="2015" name="Genome Announc.">
        <title>Expanding the biotechnology potential of lactobacilli through comparative genomics of 213 strains and associated genera.</title>
        <authorList>
            <person name="Sun Z."/>
            <person name="Harris H.M."/>
            <person name="McCann A."/>
            <person name="Guo C."/>
            <person name="Argimon S."/>
            <person name="Zhang W."/>
            <person name="Yang X."/>
            <person name="Jeffery I.B."/>
            <person name="Cooney J.C."/>
            <person name="Kagawa T.F."/>
            <person name="Liu W."/>
            <person name="Song Y."/>
            <person name="Salvetti E."/>
            <person name="Wrobel A."/>
            <person name="Rasinkangas P."/>
            <person name="Parkhill J."/>
            <person name="Rea M.C."/>
            <person name="O'Sullivan O."/>
            <person name="Ritari J."/>
            <person name="Douillard F.P."/>
            <person name="Paul Ross R."/>
            <person name="Yang R."/>
            <person name="Briner A.E."/>
            <person name="Felis G.E."/>
            <person name="de Vos W.M."/>
            <person name="Barrangou R."/>
            <person name="Klaenhammer T.R."/>
            <person name="Caufield P.W."/>
            <person name="Cui Y."/>
            <person name="Zhang H."/>
            <person name="O'Toole P.W."/>
        </authorList>
    </citation>
    <scope>NUCLEOTIDE SEQUENCE [LARGE SCALE GENOMIC DNA]</scope>
    <source>
        <strain evidence="2 3">DSM 19682</strain>
    </source>
</reference>
<dbReference type="AlphaFoldDB" id="A0A0R1KIJ6"/>
<sequence>MNFDRYSSSKVQNRIYAEYVVRDEYSKATIALGAYDDDDNFCGAVFAGFNNEVLIDQGCLNRSYSKVVESIMNIGFDADSGVYDQVNGFMLKELKSKMDFDGELMLFAVDPDTKGQGTGTKLLDALSKRYTGKKIYVFTDTNCSYQFYEHRGFDRCAEAEVHEPGQSADQKMKYFIYNKTL</sequence>
<evidence type="ECO:0000313" key="3">
    <source>
        <dbReference type="Proteomes" id="UP000051248"/>
    </source>
</evidence>
<dbReference type="Proteomes" id="UP000051248">
    <property type="component" value="Unassembled WGS sequence"/>
</dbReference>
<dbReference type="Gene3D" id="3.40.630.30">
    <property type="match status" value="1"/>
</dbReference>
<proteinExistence type="predicted"/>